<dbReference type="EMBL" id="JACVVK020000015">
    <property type="protein sequence ID" value="KAK7504381.1"/>
    <property type="molecule type" value="Genomic_DNA"/>
</dbReference>
<gene>
    <name evidence="2" type="ORF">BaRGS_00004247</name>
</gene>
<feature type="region of interest" description="Disordered" evidence="1">
    <location>
        <begin position="1"/>
        <end position="27"/>
    </location>
</feature>
<sequence length="146" mass="16560">MNGPIPPHRPGDRRQGRRLVMRPGESDGCTPIIDPSHAYVFPRFGWGAPNLLDDPFSIPYSSPEADWLVKEGVAVSEVRPRHGMFWGMAKRNRSPDLEWREAGIAQLSTEWCWNASARTAGSLLEVWGRNCTTIMVRWQNSPVDCW</sequence>
<comment type="caution">
    <text evidence="2">The sequence shown here is derived from an EMBL/GenBank/DDBJ whole genome shotgun (WGS) entry which is preliminary data.</text>
</comment>
<protein>
    <submittedName>
        <fullName evidence="2">Uncharacterized protein</fullName>
    </submittedName>
</protein>
<proteinExistence type="predicted"/>
<evidence type="ECO:0000256" key="1">
    <source>
        <dbReference type="SAM" id="MobiDB-lite"/>
    </source>
</evidence>
<keyword evidence="3" id="KW-1185">Reference proteome</keyword>
<evidence type="ECO:0000313" key="3">
    <source>
        <dbReference type="Proteomes" id="UP001519460"/>
    </source>
</evidence>
<name>A0ABD0LYS9_9CAEN</name>
<reference evidence="2 3" key="1">
    <citation type="journal article" date="2023" name="Sci. Data">
        <title>Genome assembly of the Korean intertidal mud-creeper Batillaria attramentaria.</title>
        <authorList>
            <person name="Patra A.K."/>
            <person name="Ho P.T."/>
            <person name="Jun S."/>
            <person name="Lee S.J."/>
            <person name="Kim Y."/>
            <person name="Won Y.J."/>
        </authorList>
    </citation>
    <scope>NUCLEOTIDE SEQUENCE [LARGE SCALE GENOMIC DNA]</scope>
    <source>
        <strain evidence="2">Wonlab-2016</strain>
    </source>
</reference>
<organism evidence="2 3">
    <name type="scientific">Batillaria attramentaria</name>
    <dbReference type="NCBI Taxonomy" id="370345"/>
    <lineage>
        <taxon>Eukaryota</taxon>
        <taxon>Metazoa</taxon>
        <taxon>Spiralia</taxon>
        <taxon>Lophotrochozoa</taxon>
        <taxon>Mollusca</taxon>
        <taxon>Gastropoda</taxon>
        <taxon>Caenogastropoda</taxon>
        <taxon>Sorbeoconcha</taxon>
        <taxon>Cerithioidea</taxon>
        <taxon>Batillariidae</taxon>
        <taxon>Batillaria</taxon>
    </lineage>
</organism>
<accession>A0ABD0LYS9</accession>
<evidence type="ECO:0000313" key="2">
    <source>
        <dbReference type="EMBL" id="KAK7504381.1"/>
    </source>
</evidence>
<dbReference type="AlphaFoldDB" id="A0ABD0LYS9"/>
<dbReference type="Proteomes" id="UP001519460">
    <property type="component" value="Unassembled WGS sequence"/>
</dbReference>